<dbReference type="AlphaFoldDB" id="A0A6A1W9N6"/>
<name>A0A6A1W9N6_9ROSI</name>
<proteinExistence type="predicted"/>
<organism evidence="2 3">
    <name type="scientific">Morella rubra</name>
    <name type="common">Chinese bayberry</name>
    <dbReference type="NCBI Taxonomy" id="262757"/>
    <lineage>
        <taxon>Eukaryota</taxon>
        <taxon>Viridiplantae</taxon>
        <taxon>Streptophyta</taxon>
        <taxon>Embryophyta</taxon>
        <taxon>Tracheophyta</taxon>
        <taxon>Spermatophyta</taxon>
        <taxon>Magnoliopsida</taxon>
        <taxon>eudicotyledons</taxon>
        <taxon>Gunneridae</taxon>
        <taxon>Pentapetalae</taxon>
        <taxon>rosids</taxon>
        <taxon>fabids</taxon>
        <taxon>Fagales</taxon>
        <taxon>Myricaceae</taxon>
        <taxon>Morella</taxon>
    </lineage>
</organism>
<protein>
    <submittedName>
        <fullName evidence="2">Uncharacterized protein</fullName>
    </submittedName>
</protein>
<comment type="caution">
    <text evidence="2">The sequence shown here is derived from an EMBL/GenBank/DDBJ whole genome shotgun (WGS) entry which is preliminary data.</text>
</comment>
<evidence type="ECO:0000313" key="2">
    <source>
        <dbReference type="EMBL" id="KAB1219520.1"/>
    </source>
</evidence>
<keyword evidence="3" id="KW-1185">Reference proteome</keyword>
<evidence type="ECO:0000256" key="1">
    <source>
        <dbReference type="SAM" id="MobiDB-lite"/>
    </source>
</evidence>
<feature type="region of interest" description="Disordered" evidence="1">
    <location>
        <begin position="81"/>
        <end position="101"/>
    </location>
</feature>
<gene>
    <name evidence="2" type="ORF">CJ030_MR3G012316</name>
</gene>
<dbReference type="EMBL" id="RXIC02000021">
    <property type="protein sequence ID" value="KAB1219520.1"/>
    <property type="molecule type" value="Genomic_DNA"/>
</dbReference>
<accession>A0A6A1W9N6</accession>
<sequence length="206" mass="22630">MDGDVIDLLWRLESEDAKIIDVYVEHSVDVPTLVPKQDVINYIRSQCPVEDSGGGVMGAEDSGQHGDSCNEGEYKVANDVGNEAGYKGDNGGENSEDNEGMEDEEVLLNDFELTFEEETDLYSEGGDKEVMESLKGASWFGTCVRDEEFDSESDIGSVDVESDALISASGNKNDEDAPAKRRYLEFPPNADMKHKIQLKTGLLFRG</sequence>
<evidence type="ECO:0000313" key="3">
    <source>
        <dbReference type="Proteomes" id="UP000516437"/>
    </source>
</evidence>
<reference evidence="2 3" key="1">
    <citation type="journal article" date="2019" name="Plant Biotechnol. J.">
        <title>The red bayberry genome and genetic basis of sex determination.</title>
        <authorList>
            <person name="Jia H.M."/>
            <person name="Jia H.J."/>
            <person name="Cai Q.L."/>
            <person name="Wang Y."/>
            <person name="Zhao H.B."/>
            <person name="Yang W.F."/>
            <person name="Wang G.Y."/>
            <person name="Li Y.H."/>
            <person name="Zhan D.L."/>
            <person name="Shen Y.T."/>
            <person name="Niu Q.F."/>
            <person name="Chang L."/>
            <person name="Qiu J."/>
            <person name="Zhao L."/>
            <person name="Xie H.B."/>
            <person name="Fu W.Y."/>
            <person name="Jin J."/>
            <person name="Li X.W."/>
            <person name="Jiao Y."/>
            <person name="Zhou C.C."/>
            <person name="Tu T."/>
            <person name="Chai C.Y."/>
            <person name="Gao J.L."/>
            <person name="Fan L.J."/>
            <person name="van de Weg E."/>
            <person name="Wang J.Y."/>
            <person name="Gao Z.S."/>
        </authorList>
    </citation>
    <scope>NUCLEOTIDE SEQUENCE [LARGE SCALE GENOMIC DNA]</scope>
    <source>
        <tissue evidence="2">Leaves</tissue>
    </source>
</reference>
<dbReference type="Proteomes" id="UP000516437">
    <property type="component" value="Chromosome 3"/>
</dbReference>